<feature type="region of interest" description="Disordered" evidence="1">
    <location>
        <begin position="1"/>
        <end position="30"/>
    </location>
</feature>
<evidence type="ECO:0000313" key="3">
    <source>
        <dbReference type="Proteomes" id="UP000002748"/>
    </source>
</evidence>
<dbReference type="GeneID" id="25989986"/>
<dbReference type="KEGG" id="tasa:A1Q1_06474"/>
<dbReference type="RefSeq" id="XP_014177063.1">
    <property type="nucleotide sequence ID" value="XM_014321588.1"/>
</dbReference>
<comment type="caution">
    <text evidence="2">The sequence shown here is derived from an EMBL/GenBank/DDBJ whole genome shotgun (WGS) entry which is preliminary data.</text>
</comment>
<proteinExistence type="predicted"/>
<name>J6ER27_TRIAS</name>
<feature type="compositionally biased region" description="Polar residues" evidence="1">
    <location>
        <begin position="1"/>
        <end position="25"/>
    </location>
</feature>
<accession>J6ER27</accession>
<dbReference type="EMBL" id="ALBS01000333">
    <property type="protein sequence ID" value="EJT45157.1"/>
    <property type="molecule type" value="Genomic_DNA"/>
</dbReference>
<evidence type="ECO:0000256" key="1">
    <source>
        <dbReference type="SAM" id="MobiDB-lite"/>
    </source>
</evidence>
<organism evidence="2 3">
    <name type="scientific">Trichosporon asahii var. asahii (strain ATCC 90039 / CBS 2479 / JCM 2466 / KCTC 7840 / NBRC 103889/ NCYC 2677 / UAMH 7654)</name>
    <name type="common">Yeast</name>
    <dbReference type="NCBI Taxonomy" id="1186058"/>
    <lineage>
        <taxon>Eukaryota</taxon>
        <taxon>Fungi</taxon>
        <taxon>Dikarya</taxon>
        <taxon>Basidiomycota</taxon>
        <taxon>Agaricomycotina</taxon>
        <taxon>Tremellomycetes</taxon>
        <taxon>Trichosporonales</taxon>
        <taxon>Trichosporonaceae</taxon>
        <taxon>Trichosporon</taxon>
    </lineage>
</organism>
<dbReference type="HOGENOM" id="CLU_953728_0_0_1"/>
<evidence type="ECO:0000313" key="2">
    <source>
        <dbReference type="EMBL" id="EJT45157.1"/>
    </source>
</evidence>
<dbReference type="VEuPathDB" id="FungiDB:A1Q1_06474"/>
<sequence>MANSVPRTPNRNSFSIPGTPSSYSPISGDASVPEQLQHLATQIVTQTVSNRAQLKTFAEQLNQIAQKQDEALGIARAEESRRQNRVRSIAEQPLLPVVRPGTQIPNGLPTALEKMSMQDLTSWYAYYTSSRPDLSRGQLTAALCAEVGLSAPPSYMQAVAAPSASSSVIVPTPTPSAAPAKNSVAKKKKKAVAPPAQRTVTLSPTALKLIGIFVMIGGLLALSVRYSDNGNVQQMLQQILNILGQYVLKSGLFVYQSSLRLLDKAEDYTSDLWQHVPSWGSNHGGEFKTQVI</sequence>
<gene>
    <name evidence="2" type="ORF">A1Q1_06474</name>
</gene>
<reference evidence="2 3" key="1">
    <citation type="journal article" date="2012" name="Eukaryot. Cell">
        <title>Draft genome sequence of CBS 2479, the standard type strain of Trichosporon asahii.</title>
        <authorList>
            <person name="Yang R.Y."/>
            <person name="Li H.T."/>
            <person name="Zhu H."/>
            <person name="Zhou G.P."/>
            <person name="Wang M."/>
            <person name="Wang L."/>
        </authorList>
    </citation>
    <scope>NUCLEOTIDE SEQUENCE [LARGE SCALE GENOMIC DNA]</scope>
    <source>
        <strain evidence="3">ATCC 90039 / CBS 2479 / JCM 2466 / KCTC 7840 / NCYC 2677 / UAMH 7654</strain>
    </source>
</reference>
<dbReference type="OrthoDB" id="10592641at2759"/>
<protein>
    <submittedName>
        <fullName evidence="2">Uncharacterized protein</fullName>
    </submittedName>
</protein>
<dbReference type="Proteomes" id="UP000002748">
    <property type="component" value="Unassembled WGS sequence"/>
</dbReference>
<dbReference type="AlphaFoldDB" id="J6ER27"/>